<reference evidence="1" key="1">
    <citation type="journal article" date="2022" name="bioRxiv">
        <title>Sequencing and chromosome-scale assembly of the giantPleurodeles waltlgenome.</title>
        <authorList>
            <person name="Brown T."/>
            <person name="Elewa A."/>
            <person name="Iarovenko S."/>
            <person name="Subramanian E."/>
            <person name="Araus A.J."/>
            <person name="Petzold A."/>
            <person name="Susuki M."/>
            <person name="Suzuki K.-i.T."/>
            <person name="Hayashi T."/>
            <person name="Toyoda A."/>
            <person name="Oliveira C."/>
            <person name="Osipova E."/>
            <person name="Leigh N.D."/>
            <person name="Simon A."/>
            <person name="Yun M.H."/>
        </authorList>
    </citation>
    <scope>NUCLEOTIDE SEQUENCE</scope>
    <source>
        <strain evidence="1">20211129_DDA</strain>
        <tissue evidence="1">Liver</tissue>
    </source>
</reference>
<dbReference type="AlphaFoldDB" id="A0AAV7QAF1"/>
<evidence type="ECO:0000313" key="1">
    <source>
        <dbReference type="EMBL" id="KAJ1137541.1"/>
    </source>
</evidence>
<accession>A0AAV7QAF1</accession>
<dbReference type="EMBL" id="JANPWB010000010">
    <property type="protein sequence ID" value="KAJ1137541.1"/>
    <property type="molecule type" value="Genomic_DNA"/>
</dbReference>
<comment type="caution">
    <text evidence="1">The sequence shown here is derived from an EMBL/GenBank/DDBJ whole genome shotgun (WGS) entry which is preliminary data.</text>
</comment>
<protein>
    <submittedName>
        <fullName evidence="1">Uncharacterized protein</fullName>
    </submittedName>
</protein>
<evidence type="ECO:0000313" key="2">
    <source>
        <dbReference type="Proteomes" id="UP001066276"/>
    </source>
</evidence>
<keyword evidence="2" id="KW-1185">Reference proteome</keyword>
<sequence>MTGPPVGAGLLLLRYLPGPKLPRLFSLAGSPFYPALPEAGVLHLNFAVVLPRRAEARQGNAVWSTRSPGALGLSPLFWISNAISQVQDRVPLPTAVPTAPKCPQLLVPSAILPGMLRRVPLPPGSG</sequence>
<organism evidence="1 2">
    <name type="scientific">Pleurodeles waltl</name>
    <name type="common">Iberian ribbed newt</name>
    <dbReference type="NCBI Taxonomy" id="8319"/>
    <lineage>
        <taxon>Eukaryota</taxon>
        <taxon>Metazoa</taxon>
        <taxon>Chordata</taxon>
        <taxon>Craniata</taxon>
        <taxon>Vertebrata</taxon>
        <taxon>Euteleostomi</taxon>
        <taxon>Amphibia</taxon>
        <taxon>Batrachia</taxon>
        <taxon>Caudata</taxon>
        <taxon>Salamandroidea</taxon>
        <taxon>Salamandridae</taxon>
        <taxon>Pleurodelinae</taxon>
        <taxon>Pleurodeles</taxon>
    </lineage>
</organism>
<proteinExistence type="predicted"/>
<name>A0AAV7QAF1_PLEWA</name>
<gene>
    <name evidence="1" type="ORF">NDU88_003939</name>
</gene>
<dbReference type="Proteomes" id="UP001066276">
    <property type="component" value="Chromosome 6"/>
</dbReference>